<dbReference type="Gene3D" id="3.30.565.10">
    <property type="entry name" value="Histidine kinase-like ATPase, C-terminal domain"/>
    <property type="match status" value="1"/>
</dbReference>
<keyword evidence="6" id="KW-0472">Membrane</keyword>
<keyword evidence="3" id="KW-0808">Transferase</keyword>
<dbReference type="GO" id="GO:0016301">
    <property type="term" value="F:kinase activity"/>
    <property type="evidence" value="ECO:0007669"/>
    <property type="project" value="UniProtKB-KW"/>
</dbReference>
<evidence type="ECO:0000259" key="7">
    <source>
        <dbReference type="SMART" id="SM00387"/>
    </source>
</evidence>
<keyword evidence="9" id="KW-1185">Reference proteome</keyword>
<dbReference type="SUPFAM" id="SSF55874">
    <property type="entry name" value="ATPase domain of HSP90 chaperone/DNA topoisomerase II/histidine kinase"/>
    <property type="match status" value="1"/>
</dbReference>
<evidence type="ECO:0000256" key="1">
    <source>
        <dbReference type="ARBA" id="ARBA00000085"/>
    </source>
</evidence>
<evidence type="ECO:0000313" key="9">
    <source>
        <dbReference type="Proteomes" id="UP001500928"/>
    </source>
</evidence>
<evidence type="ECO:0000256" key="3">
    <source>
        <dbReference type="ARBA" id="ARBA00022679"/>
    </source>
</evidence>
<organism evidence="8 9">
    <name type="scientific">Actinomycetospora chlora</name>
    <dbReference type="NCBI Taxonomy" id="663608"/>
    <lineage>
        <taxon>Bacteria</taxon>
        <taxon>Bacillati</taxon>
        <taxon>Actinomycetota</taxon>
        <taxon>Actinomycetes</taxon>
        <taxon>Pseudonocardiales</taxon>
        <taxon>Pseudonocardiaceae</taxon>
        <taxon>Actinomycetospora</taxon>
    </lineage>
</organism>
<feature type="transmembrane region" description="Helical" evidence="6">
    <location>
        <begin position="45"/>
        <end position="67"/>
    </location>
</feature>
<feature type="transmembrane region" description="Helical" evidence="6">
    <location>
        <begin position="207"/>
        <end position="228"/>
    </location>
</feature>
<evidence type="ECO:0000256" key="2">
    <source>
        <dbReference type="ARBA" id="ARBA00012438"/>
    </source>
</evidence>
<evidence type="ECO:0000256" key="5">
    <source>
        <dbReference type="ARBA" id="ARBA00023012"/>
    </source>
</evidence>
<dbReference type="InterPro" id="IPR003594">
    <property type="entry name" value="HATPase_dom"/>
</dbReference>
<dbReference type="EC" id="2.7.13.3" evidence="2"/>
<feature type="domain" description="Histidine kinase/HSP90-like ATPase" evidence="7">
    <location>
        <begin position="486"/>
        <end position="575"/>
    </location>
</feature>
<feature type="transmembrane region" description="Helical" evidence="6">
    <location>
        <begin position="17"/>
        <end position="39"/>
    </location>
</feature>
<evidence type="ECO:0000256" key="4">
    <source>
        <dbReference type="ARBA" id="ARBA00022777"/>
    </source>
</evidence>
<comment type="catalytic activity">
    <reaction evidence="1">
        <text>ATP + protein L-histidine = ADP + protein N-phospho-L-histidine.</text>
        <dbReference type="EC" id="2.7.13.3"/>
    </reaction>
</comment>
<comment type="caution">
    <text evidence="8">The sequence shown here is derived from an EMBL/GenBank/DDBJ whole genome shotgun (WGS) entry which is preliminary data.</text>
</comment>
<accession>A0ABP9A335</accession>
<feature type="transmembrane region" description="Helical" evidence="6">
    <location>
        <begin position="240"/>
        <end position="259"/>
    </location>
</feature>
<protein>
    <recommendedName>
        <fullName evidence="2">histidine kinase</fullName>
        <ecNumber evidence="2">2.7.13.3</ecNumber>
    </recommendedName>
</protein>
<dbReference type="PANTHER" id="PTHR24421:SF10">
    <property type="entry name" value="NITRATE_NITRITE SENSOR PROTEIN NARQ"/>
    <property type="match status" value="1"/>
</dbReference>
<feature type="transmembrane region" description="Helical" evidence="6">
    <location>
        <begin position="132"/>
        <end position="151"/>
    </location>
</feature>
<dbReference type="InterPro" id="IPR050482">
    <property type="entry name" value="Sensor_HK_TwoCompSys"/>
</dbReference>
<keyword evidence="4 8" id="KW-0418">Kinase</keyword>
<reference evidence="9" key="1">
    <citation type="journal article" date="2019" name="Int. J. Syst. Evol. Microbiol.">
        <title>The Global Catalogue of Microorganisms (GCM) 10K type strain sequencing project: providing services to taxonomists for standard genome sequencing and annotation.</title>
        <authorList>
            <consortium name="The Broad Institute Genomics Platform"/>
            <consortium name="The Broad Institute Genome Sequencing Center for Infectious Disease"/>
            <person name="Wu L."/>
            <person name="Ma J."/>
        </authorList>
    </citation>
    <scope>NUCLEOTIDE SEQUENCE [LARGE SCALE GENOMIC DNA]</scope>
    <source>
        <strain evidence="9">JCM 17979</strain>
    </source>
</reference>
<sequence length="575" mass="60306">MITPGAGLSSTARPLRVAVVQIAVLAALLGLVELVLFVGTPEGPYWIVATITVTGWIYFAAGAYAWVRRPGNRMGPLLCAGGIVWLVAALVNTTYPPLVAAGMITATLGIAVVLHILLAFPSGRLRTRAARALTVLGYVTTIVGNSPVYLLDDQTVAGTNPLQIGDDPTLYELGRTLNGVALAVAVLGTSALLVRRLRRSRPEARRILTPLYLYGIAAAVVVSFAGQLARFADLGVYEIFLVQITLLAGVPLAFAAGVLRGGFARTGEIEELGAWLGAGERARGDLGPALARTVGDPSLTLVFRTDDGWVDGDGRPAPPTEDRALQVVRVGDRAVGAIVYDPTLVGEPEVVRDAGNVVALAVDRERLTAALLAGQEQLRISRARLVENGDRERRRLAQDLHDRLQGRLVLLALRFGQLPGGGDVAALRADLDEVLTELRRVVQGVMPSLLVERGLVAAVEDMAERAPLPTVVDVGVDEDGRRLPEAVEGTAFHVVAEALTNAVKHADASALRIGLHRADGVLHLVVCDDGVGGAVAAGVGLRGIADRVHALGGSLTIASRAGEGTRIEVSIPCGS</sequence>
<feature type="transmembrane region" description="Helical" evidence="6">
    <location>
        <begin position="176"/>
        <end position="195"/>
    </location>
</feature>
<dbReference type="EMBL" id="BAABHO010000001">
    <property type="protein sequence ID" value="GAA4772675.1"/>
    <property type="molecule type" value="Genomic_DNA"/>
</dbReference>
<keyword evidence="6" id="KW-0812">Transmembrane</keyword>
<dbReference type="Pfam" id="PF02518">
    <property type="entry name" value="HATPase_c"/>
    <property type="match status" value="1"/>
</dbReference>
<name>A0ABP9A335_9PSEU</name>
<dbReference type="InterPro" id="IPR036890">
    <property type="entry name" value="HATPase_C_sf"/>
</dbReference>
<gene>
    <name evidence="8" type="ORF">GCM10023200_01260</name>
</gene>
<evidence type="ECO:0000313" key="8">
    <source>
        <dbReference type="EMBL" id="GAA4772675.1"/>
    </source>
</evidence>
<dbReference type="SMART" id="SM00387">
    <property type="entry name" value="HATPase_c"/>
    <property type="match status" value="1"/>
</dbReference>
<proteinExistence type="predicted"/>
<dbReference type="Proteomes" id="UP001500928">
    <property type="component" value="Unassembled WGS sequence"/>
</dbReference>
<keyword evidence="5" id="KW-0902">Two-component regulatory system</keyword>
<dbReference type="PANTHER" id="PTHR24421">
    <property type="entry name" value="NITRATE/NITRITE SENSOR PROTEIN NARX-RELATED"/>
    <property type="match status" value="1"/>
</dbReference>
<feature type="transmembrane region" description="Helical" evidence="6">
    <location>
        <begin position="98"/>
        <end position="120"/>
    </location>
</feature>
<feature type="transmembrane region" description="Helical" evidence="6">
    <location>
        <begin position="74"/>
        <end position="92"/>
    </location>
</feature>
<keyword evidence="6" id="KW-1133">Transmembrane helix</keyword>
<dbReference type="RefSeq" id="WP_345410256.1">
    <property type="nucleotide sequence ID" value="NZ_BAABHO010000001.1"/>
</dbReference>
<evidence type="ECO:0000256" key="6">
    <source>
        <dbReference type="SAM" id="Phobius"/>
    </source>
</evidence>
<dbReference type="CDD" id="cd16917">
    <property type="entry name" value="HATPase_UhpB-NarQ-NarX-like"/>
    <property type="match status" value="1"/>
</dbReference>